<organism evidence="1">
    <name type="scientific">Oryza nivara</name>
    <name type="common">Indian wild rice</name>
    <name type="synonym">Oryza sativa f. spontanea</name>
    <dbReference type="NCBI Taxonomy" id="4536"/>
    <lineage>
        <taxon>Eukaryota</taxon>
        <taxon>Viridiplantae</taxon>
        <taxon>Streptophyta</taxon>
        <taxon>Embryophyta</taxon>
        <taxon>Tracheophyta</taxon>
        <taxon>Spermatophyta</taxon>
        <taxon>Magnoliopsida</taxon>
        <taxon>Liliopsida</taxon>
        <taxon>Poales</taxon>
        <taxon>Poaceae</taxon>
        <taxon>BOP clade</taxon>
        <taxon>Oryzoideae</taxon>
        <taxon>Oryzeae</taxon>
        <taxon>Oryzinae</taxon>
        <taxon>Oryza</taxon>
    </lineage>
</organism>
<proteinExistence type="predicted"/>
<reference evidence="1" key="2">
    <citation type="submission" date="2018-04" db="EMBL/GenBank/DDBJ databases">
        <title>OnivRS2 (Oryza nivara Reference Sequence Version 2).</title>
        <authorList>
            <person name="Zhang J."/>
            <person name="Kudrna D."/>
            <person name="Lee S."/>
            <person name="Talag J."/>
            <person name="Rajasekar S."/>
            <person name="Welchert J."/>
            <person name="Hsing Y.-I."/>
            <person name="Wing R.A."/>
        </authorList>
    </citation>
    <scope>NUCLEOTIDE SEQUENCE [LARGE SCALE GENOMIC DNA]</scope>
    <source>
        <strain evidence="1">SL10</strain>
    </source>
</reference>
<sequence>MHPQALQILRGIEGDMSGFRFCFAHMFCISISGISSTTNIDSGSDKYSCIVVRSTSARPGNAGSFTSQSLAVTSKQYTSCSLLLQSCYAAAS</sequence>
<evidence type="ECO:0000313" key="1">
    <source>
        <dbReference type="EnsemblPlants" id="ONIVA07G04800.1"/>
    </source>
</evidence>
<dbReference type="HOGENOM" id="CLU_2472993_0_0_1"/>
<protein>
    <submittedName>
        <fullName evidence="1">Uncharacterized protein</fullName>
    </submittedName>
</protein>
<accession>A0A0E0HXR2</accession>
<dbReference type="AlphaFoldDB" id="A0A0E0HXR2"/>
<dbReference type="Proteomes" id="UP000006591">
    <property type="component" value="Chromosome 7"/>
</dbReference>
<keyword evidence="2" id="KW-1185">Reference proteome</keyword>
<reference evidence="1" key="1">
    <citation type="submission" date="2015-04" db="UniProtKB">
        <authorList>
            <consortium name="EnsemblPlants"/>
        </authorList>
    </citation>
    <scope>IDENTIFICATION</scope>
    <source>
        <strain evidence="1">SL10</strain>
    </source>
</reference>
<name>A0A0E0HXR2_ORYNI</name>
<dbReference type="Gramene" id="ONIVA07G04800.1">
    <property type="protein sequence ID" value="ONIVA07G04800.1"/>
    <property type="gene ID" value="ONIVA07G04800"/>
</dbReference>
<dbReference type="EnsemblPlants" id="ONIVA07G04800.1">
    <property type="protein sequence ID" value="ONIVA07G04800.1"/>
    <property type="gene ID" value="ONIVA07G04800"/>
</dbReference>
<evidence type="ECO:0000313" key="2">
    <source>
        <dbReference type="Proteomes" id="UP000006591"/>
    </source>
</evidence>